<dbReference type="Proteomes" id="UP001066276">
    <property type="component" value="Chromosome 8"/>
</dbReference>
<accession>A0AAV7NKX2</accession>
<reference evidence="1" key="1">
    <citation type="journal article" date="2022" name="bioRxiv">
        <title>Sequencing and chromosome-scale assembly of the giantPleurodeles waltlgenome.</title>
        <authorList>
            <person name="Brown T."/>
            <person name="Elewa A."/>
            <person name="Iarovenko S."/>
            <person name="Subramanian E."/>
            <person name="Araus A.J."/>
            <person name="Petzold A."/>
            <person name="Susuki M."/>
            <person name="Suzuki K.-i.T."/>
            <person name="Hayashi T."/>
            <person name="Toyoda A."/>
            <person name="Oliveira C."/>
            <person name="Osipova E."/>
            <person name="Leigh N.D."/>
            <person name="Simon A."/>
            <person name="Yun M.H."/>
        </authorList>
    </citation>
    <scope>NUCLEOTIDE SEQUENCE</scope>
    <source>
        <strain evidence="1">20211129_DDA</strain>
        <tissue evidence="1">Liver</tissue>
    </source>
</reference>
<organism evidence="1 2">
    <name type="scientific">Pleurodeles waltl</name>
    <name type="common">Iberian ribbed newt</name>
    <dbReference type="NCBI Taxonomy" id="8319"/>
    <lineage>
        <taxon>Eukaryota</taxon>
        <taxon>Metazoa</taxon>
        <taxon>Chordata</taxon>
        <taxon>Craniata</taxon>
        <taxon>Vertebrata</taxon>
        <taxon>Euteleostomi</taxon>
        <taxon>Amphibia</taxon>
        <taxon>Batrachia</taxon>
        <taxon>Caudata</taxon>
        <taxon>Salamandroidea</taxon>
        <taxon>Salamandridae</taxon>
        <taxon>Pleurodelinae</taxon>
        <taxon>Pleurodeles</taxon>
    </lineage>
</organism>
<name>A0AAV7NKX2_PLEWA</name>
<evidence type="ECO:0000313" key="2">
    <source>
        <dbReference type="Proteomes" id="UP001066276"/>
    </source>
</evidence>
<gene>
    <name evidence="1" type="ORF">NDU88_002044</name>
</gene>
<dbReference type="AlphaFoldDB" id="A0AAV7NKX2"/>
<keyword evidence="2" id="KW-1185">Reference proteome</keyword>
<sequence length="200" mass="21953">MYRPCILGLVSHFTQNPLYIGDKGVSPRACLPAPVPAPVPLQPHHTASWSTTACSLRWGRRPRPPRLCSCSRPQVNAHLLPRCHQLVIPALLALGAWRRTTHCFSLPLRLHAGAVRSHRHSSTYLLPPATDLCSADFWSLEALHPPLFVAPAAGLFGSGCPSNEGPRLPGTSRKLPAMRPSTWQLFARYCVFLFPVAACM</sequence>
<protein>
    <submittedName>
        <fullName evidence="1">Uncharacterized protein</fullName>
    </submittedName>
</protein>
<evidence type="ECO:0000313" key="1">
    <source>
        <dbReference type="EMBL" id="KAJ1113803.1"/>
    </source>
</evidence>
<comment type="caution">
    <text evidence="1">The sequence shown here is derived from an EMBL/GenBank/DDBJ whole genome shotgun (WGS) entry which is preliminary data.</text>
</comment>
<dbReference type="EMBL" id="JANPWB010000012">
    <property type="protein sequence ID" value="KAJ1113803.1"/>
    <property type="molecule type" value="Genomic_DNA"/>
</dbReference>
<proteinExistence type="predicted"/>